<dbReference type="GO" id="GO:0042834">
    <property type="term" value="F:peptidoglycan binding"/>
    <property type="evidence" value="ECO:0007669"/>
    <property type="project" value="InterPro"/>
</dbReference>
<dbReference type="InterPro" id="IPR036680">
    <property type="entry name" value="SPOR-like_sf"/>
</dbReference>
<comment type="caution">
    <text evidence="3">The sequence shown here is derived from an EMBL/GenBank/DDBJ whole genome shotgun (WGS) entry which is preliminary data.</text>
</comment>
<protein>
    <recommendedName>
        <fullName evidence="2">SPOR domain-containing protein</fullName>
    </recommendedName>
</protein>
<keyword evidence="1" id="KW-1133">Transmembrane helix</keyword>
<dbReference type="Gene3D" id="3.30.70.1070">
    <property type="entry name" value="Sporulation related repeat"/>
    <property type="match status" value="1"/>
</dbReference>
<evidence type="ECO:0000313" key="3">
    <source>
        <dbReference type="EMBL" id="PIU41300.1"/>
    </source>
</evidence>
<dbReference type="Pfam" id="PF05036">
    <property type="entry name" value="SPOR"/>
    <property type="match status" value="1"/>
</dbReference>
<evidence type="ECO:0000256" key="1">
    <source>
        <dbReference type="SAM" id="Phobius"/>
    </source>
</evidence>
<accession>A0A2J0KXZ7</accession>
<keyword evidence="1" id="KW-0812">Transmembrane</keyword>
<dbReference type="Proteomes" id="UP000230052">
    <property type="component" value="Unassembled WGS sequence"/>
</dbReference>
<organism evidence="3 4">
    <name type="scientific">Candidatus Aquitaenariimonas noxiae</name>
    <dbReference type="NCBI Taxonomy" id="1974741"/>
    <lineage>
        <taxon>Bacteria</taxon>
        <taxon>Pseudomonadati</taxon>
        <taxon>Candidatus Omnitrophota</taxon>
        <taxon>Candidatus Aquitaenariimonas</taxon>
    </lineage>
</organism>
<keyword evidence="1" id="KW-0472">Membrane</keyword>
<gene>
    <name evidence="3" type="ORF">COS99_06285</name>
</gene>
<dbReference type="EMBL" id="PEWV01000062">
    <property type="protein sequence ID" value="PIU41300.1"/>
    <property type="molecule type" value="Genomic_DNA"/>
</dbReference>
<name>A0A2J0KXZ7_9BACT</name>
<reference evidence="3 4" key="1">
    <citation type="submission" date="2017-09" db="EMBL/GenBank/DDBJ databases">
        <title>Depth-based differentiation of microbial function through sediment-hosted aquifers and enrichment of novel symbionts in the deep terrestrial subsurface.</title>
        <authorList>
            <person name="Probst A.J."/>
            <person name="Ladd B."/>
            <person name="Jarett J.K."/>
            <person name="Geller-Mcgrath D.E."/>
            <person name="Sieber C.M."/>
            <person name="Emerson J.B."/>
            <person name="Anantharaman K."/>
            <person name="Thomas B.C."/>
            <person name="Malmstrom R."/>
            <person name="Stieglmeier M."/>
            <person name="Klingl A."/>
            <person name="Woyke T."/>
            <person name="Ryan C.M."/>
            <person name="Banfield J.F."/>
        </authorList>
    </citation>
    <scope>NUCLEOTIDE SEQUENCE [LARGE SCALE GENOMIC DNA]</scope>
    <source>
        <strain evidence="3">CG07_land_8_20_14_0_80_42_15</strain>
    </source>
</reference>
<dbReference type="AlphaFoldDB" id="A0A2J0KXZ7"/>
<proteinExistence type="predicted"/>
<evidence type="ECO:0000259" key="2">
    <source>
        <dbReference type="PROSITE" id="PS51724"/>
    </source>
</evidence>
<dbReference type="PROSITE" id="PS51724">
    <property type="entry name" value="SPOR"/>
    <property type="match status" value="1"/>
</dbReference>
<sequence>MDINNNNGEQKELFEEFEKPQSSIEKIRQKYIPQKQHFITISLEKVVLVLIALIIVVVFFFSLGVERGKHLAKGDFTTPRAVIDIAKASAALDKKNEITTPQDPRLSQIETDKKEITKKEADKKAIEKKEENLAAGAPAASVSAKYTIQIATLRDQASAVKEADVLKKGGLYSFIIPKGGLFAVCVGKFNTTKEAKSTLDKLKKQYKDCFVRNVGVN</sequence>
<evidence type="ECO:0000313" key="4">
    <source>
        <dbReference type="Proteomes" id="UP000230052"/>
    </source>
</evidence>
<dbReference type="InterPro" id="IPR007730">
    <property type="entry name" value="SPOR-like_dom"/>
</dbReference>
<feature type="domain" description="SPOR" evidence="2">
    <location>
        <begin position="140"/>
        <end position="217"/>
    </location>
</feature>
<dbReference type="SUPFAM" id="SSF110997">
    <property type="entry name" value="Sporulation related repeat"/>
    <property type="match status" value="1"/>
</dbReference>
<feature type="transmembrane region" description="Helical" evidence="1">
    <location>
        <begin position="46"/>
        <end position="65"/>
    </location>
</feature>